<evidence type="ECO:0000256" key="5">
    <source>
        <dbReference type="ARBA" id="ARBA00022989"/>
    </source>
</evidence>
<comment type="domain">
    <text evidence="8">The PAL motif is required for normal active site conformation.</text>
</comment>
<evidence type="ECO:0000256" key="9">
    <source>
        <dbReference type="SAM" id="MobiDB-lite"/>
    </source>
</evidence>
<dbReference type="GO" id="GO:0016485">
    <property type="term" value="P:protein processing"/>
    <property type="evidence" value="ECO:0007669"/>
    <property type="project" value="InterPro"/>
</dbReference>
<evidence type="ECO:0000256" key="6">
    <source>
        <dbReference type="ARBA" id="ARBA00023034"/>
    </source>
</evidence>
<dbReference type="InterPro" id="IPR001108">
    <property type="entry name" value="Peptidase_A22A"/>
</dbReference>
<comment type="subcellular location">
    <subcellularLocation>
        <location evidence="8">Endoplasmic reticulum membrane</location>
        <topology evidence="8">Multi-pass membrane protein</topology>
    </subcellularLocation>
    <subcellularLocation>
        <location evidence="8">Golgi apparatus membrane</location>
        <topology evidence="8">Multi-pass membrane protein</topology>
    </subcellularLocation>
</comment>
<comment type="similarity">
    <text evidence="1 8">Belongs to the peptidase A22A family.</text>
</comment>
<feature type="transmembrane region" description="Helical" evidence="8">
    <location>
        <begin position="39"/>
        <end position="55"/>
    </location>
</feature>
<reference evidence="10" key="2">
    <citation type="submission" date="2022-06" db="UniProtKB">
        <authorList>
            <consortium name="EnsemblMetazoa"/>
        </authorList>
    </citation>
    <scope>IDENTIFICATION</scope>
    <source>
        <strain evidence="10">DF5081</strain>
    </source>
</reference>
<keyword evidence="8" id="KW-0378">Hydrolase</keyword>
<dbReference type="GO" id="GO:0006509">
    <property type="term" value="P:membrane protein ectodomain proteolysis"/>
    <property type="evidence" value="ECO:0007669"/>
    <property type="project" value="TreeGrafter"/>
</dbReference>
<evidence type="ECO:0000256" key="1">
    <source>
        <dbReference type="ARBA" id="ARBA00008604"/>
    </source>
</evidence>
<evidence type="ECO:0000256" key="7">
    <source>
        <dbReference type="ARBA" id="ARBA00023136"/>
    </source>
</evidence>
<keyword evidence="3 8" id="KW-0256">Endoplasmic reticulum</keyword>
<dbReference type="GO" id="GO:0055074">
    <property type="term" value="P:calcium ion homeostasis"/>
    <property type="evidence" value="ECO:0007669"/>
    <property type="project" value="TreeGrafter"/>
</dbReference>
<dbReference type="Pfam" id="PF01080">
    <property type="entry name" value="Presenilin"/>
    <property type="match status" value="1"/>
</dbReference>
<dbReference type="Proteomes" id="UP000005237">
    <property type="component" value="Unassembled WGS sequence"/>
</dbReference>
<evidence type="ECO:0000256" key="3">
    <source>
        <dbReference type="ARBA" id="ARBA00022824"/>
    </source>
</evidence>
<name>A0A8R1HRS0_CAEJA</name>
<dbReference type="GO" id="GO:0034205">
    <property type="term" value="P:amyloid-beta formation"/>
    <property type="evidence" value="ECO:0007669"/>
    <property type="project" value="TreeGrafter"/>
</dbReference>
<evidence type="ECO:0000313" key="11">
    <source>
        <dbReference type="Proteomes" id="UP000005237"/>
    </source>
</evidence>
<keyword evidence="5 8" id="KW-1133">Transmembrane helix</keyword>
<evidence type="ECO:0000256" key="4">
    <source>
        <dbReference type="ARBA" id="ARBA00022976"/>
    </source>
</evidence>
<dbReference type="GO" id="GO:0007219">
    <property type="term" value="P:Notch signaling pathway"/>
    <property type="evidence" value="ECO:0007669"/>
    <property type="project" value="UniProtKB-KW"/>
</dbReference>
<dbReference type="GO" id="GO:0042500">
    <property type="term" value="F:aspartic endopeptidase activity, intramembrane cleaving"/>
    <property type="evidence" value="ECO:0007669"/>
    <property type="project" value="InterPro"/>
</dbReference>
<evidence type="ECO:0000256" key="8">
    <source>
        <dbReference type="RuleBase" id="RU361148"/>
    </source>
</evidence>
<dbReference type="PRINTS" id="PR01072">
    <property type="entry name" value="PRESENILIN"/>
</dbReference>
<comment type="subunit">
    <text evidence="8">Homodimer.</text>
</comment>
<keyword evidence="2 8" id="KW-0812">Transmembrane</keyword>
<dbReference type="PANTHER" id="PTHR10202">
    <property type="entry name" value="PRESENILIN"/>
    <property type="match status" value="1"/>
</dbReference>
<feature type="compositionally biased region" description="Polar residues" evidence="9">
    <location>
        <begin position="156"/>
        <end position="166"/>
    </location>
</feature>
<feature type="transmembrane region" description="Helical" evidence="8">
    <location>
        <begin position="225"/>
        <end position="245"/>
    </location>
</feature>
<dbReference type="PANTHER" id="PTHR10202:SF13">
    <property type="entry name" value="PRESENILIN HOMOLOG"/>
    <property type="match status" value="1"/>
</dbReference>
<comment type="function">
    <text evidence="8">Probable subunit of the gamma-secretase complex, an endoprotease complex that catalyzes the intramembrane cleavage of integral membrane proteins such as Notch receptors.</text>
</comment>
<dbReference type="AlphaFoldDB" id="A0A8R1HRS0"/>
<keyword evidence="6 8" id="KW-0333">Golgi apparatus</keyword>
<protein>
    <recommendedName>
        <fullName evidence="8">Presenilin</fullName>
        <ecNumber evidence="8">3.4.23.-</ecNumber>
    </recommendedName>
</protein>
<dbReference type="InterPro" id="IPR006639">
    <property type="entry name" value="Preselin/SPP"/>
</dbReference>
<dbReference type="FunFam" id="1.10.472.100:FF:000001">
    <property type="entry name" value="Presenilin"/>
    <property type="match status" value="1"/>
</dbReference>
<dbReference type="GO" id="GO:0005789">
    <property type="term" value="C:endoplasmic reticulum membrane"/>
    <property type="evidence" value="ECO:0007669"/>
    <property type="project" value="UniProtKB-SubCell"/>
</dbReference>
<dbReference type="SMART" id="SM00730">
    <property type="entry name" value="PSN"/>
    <property type="match status" value="1"/>
</dbReference>
<reference evidence="11" key="1">
    <citation type="submission" date="2010-08" db="EMBL/GenBank/DDBJ databases">
        <authorList>
            <consortium name="Caenorhabditis japonica Sequencing Consortium"/>
            <person name="Wilson R.K."/>
        </authorList>
    </citation>
    <scope>NUCLEOTIDE SEQUENCE [LARGE SCALE GENOMIC DNA]</scope>
    <source>
        <strain evidence="11">DF5081</strain>
    </source>
</reference>
<feature type="transmembrane region" description="Helical" evidence="8">
    <location>
        <begin position="61"/>
        <end position="78"/>
    </location>
</feature>
<dbReference type="GO" id="GO:0070765">
    <property type="term" value="C:gamma-secretase complex"/>
    <property type="evidence" value="ECO:0007669"/>
    <property type="project" value="TreeGrafter"/>
</dbReference>
<feature type="transmembrane region" description="Helical" evidence="8">
    <location>
        <begin position="251"/>
        <end position="270"/>
    </location>
</feature>
<keyword evidence="4 8" id="KW-0914">Notch signaling pathway</keyword>
<dbReference type="EnsemblMetazoa" id="CJA09829.1">
    <property type="protein sequence ID" value="CJA09829.1"/>
    <property type="gene ID" value="WBGene00129033"/>
</dbReference>
<dbReference type="Gene3D" id="1.10.472.100">
    <property type="entry name" value="Presenilin"/>
    <property type="match status" value="1"/>
</dbReference>
<dbReference type="InterPro" id="IPR042524">
    <property type="entry name" value="Presenilin_C"/>
</dbReference>
<organism evidence="10 11">
    <name type="scientific">Caenorhabditis japonica</name>
    <dbReference type="NCBI Taxonomy" id="281687"/>
    <lineage>
        <taxon>Eukaryota</taxon>
        <taxon>Metazoa</taxon>
        <taxon>Ecdysozoa</taxon>
        <taxon>Nematoda</taxon>
        <taxon>Chromadorea</taxon>
        <taxon>Rhabditida</taxon>
        <taxon>Rhabditina</taxon>
        <taxon>Rhabditomorpha</taxon>
        <taxon>Rhabditoidea</taxon>
        <taxon>Rhabditidae</taxon>
        <taxon>Peloderinae</taxon>
        <taxon>Caenorhabditis</taxon>
    </lineage>
</organism>
<dbReference type="EC" id="3.4.23.-" evidence="8"/>
<evidence type="ECO:0000256" key="2">
    <source>
        <dbReference type="ARBA" id="ARBA00022692"/>
    </source>
</evidence>
<keyword evidence="11" id="KW-1185">Reference proteome</keyword>
<dbReference type="GO" id="GO:0000139">
    <property type="term" value="C:Golgi membrane"/>
    <property type="evidence" value="ECO:0007669"/>
    <property type="project" value="UniProtKB-SubCell"/>
</dbReference>
<proteinExistence type="inferred from homology"/>
<feature type="transmembrane region" description="Helical" evidence="8">
    <location>
        <begin position="6"/>
        <end position="27"/>
    </location>
</feature>
<keyword evidence="8" id="KW-0645">Protease</keyword>
<keyword evidence="7 8" id="KW-0472">Membrane</keyword>
<evidence type="ECO:0000313" key="10">
    <source>
        <dbReference type="EnsemblMetazoa" id="CJA09829.1"/>
    </source>
</evidence>
<accession>A0A8R1HRS0</accession>
<feature type="region of interest" description="Disordered" evidence="9">
    <location>
        <begin position="146"/>
        <end position="182"/>
    </location>
</feature>
<sequence length="284" mass="31801">MRSFNISLSSPFVLLGLGNYGVVGMMCIHWKGPLRLQQFYLITMSALMALVFIKYLPEWTVWFVLFTISVWDLVAVLTPKGPLRYLVETAQERNEPIFPALIYSSGLLYPYVLVTAVDDTPVTENVPNELNANTSSNVDNVNIKTKKKTKQTQRKIPTNSRVSLQNDPPMAESGLNRNGPTSQIGSGFNDDYHEERGVKLGLGDFIFYSVLLGKASSYFDWNTTVACYVAILIGLCFTLVLLAVFKRALPALPISIFSGLIFYFCTRWIITPFVTGFSKACVLY</sequence>